<proteinExistence type="predicted"/>
<accession>A0A2M4DBU0</accession>
<reference evidence="1" key="1">
    <citation type="submission" date="2018-01" db="EMBL/GenBank/DDBJ databases">
        <title>An insight into the sialome of Amazonian anophelines.</title>
        <authorList>
            <person name="Ribeiro J.M."/>
            <person name="Scarpassa V."/>
            <person name="Calvo E."/>
        </authorList>
    </citation>
    <scope>NUCLEOTIDE SEQUENCE</scope>
</reference>
<dbReference type="AlphaFoldDB" id="A0A2M4DBU0"/>
<sequence length="72" mass="7697">MMVLRFALDILRDRPLLLLLLLLVAVPPAAKLSATSLVAGLVSVEIARIRTGGGPRSASPSLSIELLRFSLF</sequence>
<name>A0A2M4DBU0_ANODA</name>
<evidence type="ECO:0000313" key="1">
    <source>
        <dbReference type="EMBL" id="MBW74979.1"/>
    </source>
</evidence>
<protein>
    <submittedName>
        <fullName evidence="1">Putative secreted protein</fullName>
    </submittedName>
</protein>
<dbReference type="EMBL" id="GGFL01010801">
    <property type="protein sequence ID" value="MBW74979.1"/>
    <property type="molecule type" value="Transcribed_RNA"/>
</dbReference>
<organism evidence="1">
    <name type="scientific">Anopheles darlingi</name>
    <name type="common">Mosquito</name>
    <dbReference type="NCBI Taxonomy" id="43151"/>
    <lineage>
        <taxon>Eukaryota</taxon>
        <taxon>Metazoa</taxon>
        <taxon>Ecdysozoa</taxon>
        <taxon>Arthropoda</taxon>
        <taxon>Hexapoda</taxon>
        <taxon>Insecta</taxon>
        <taxon>Pterygota</taxon>
        <taxon>Neoptera</taxon>
        <taxon>Endopterygota</taxon>
        <taxon>Diptera</taxon>
        <taxon>Nematocera</taxon>
        <taxon>Culicoidea</taxon>
        <taxon>Culicidae</taxon>
        <taxon>Anophelinae</taxon>
        <taxon>Anopheles</taxon>
    </lineage>
</organism>